<dbReference type="SUPFAM" id="SSF52440">
    <property type="entry name" value="PreATP-grasp domain"/>
    <property type="match status" value="1"/>
</dbReference>
<evidence type="ECO:0000256" key="5">
    <source>
        <dbReference type="RuleBase" id="RU361200"/>
    </source>
</evidence>
<dbReference type="PANTHER" id="PTHR11609:SF5">
    <property type="entry name" value="PHOSPHORIBOSYLAMINOIMIDAZOLE CARBOXYLASE"/>
    <property type="match status" value="1"/>
</dbReference>
<dbReference type="InterPro" id="IPR005875">
    <property type="entry name" value="PurK"/>
</dbReference>
<evidence type="ECO:0000256" key="3">
    <source>
        <dbReference type="ARBA" id="ARBA00022840"/>
    </source>
</evidence>
<evidence type="ECO:0000313" key="7">
    <source>
        <dbReference type="EMBL" id="AJA45363.1"/>
    </source>
</evidence>
<keyword evidence="2 4" id="KW-0658">Purine biosynthesis</keyword>
<dbReference type="OrthoDB" id="9804625at2"/>
<dbReference type="UniPathway" id="UPA00074">
    <property type="reaction ID" value="UER00942"/>
</dbReference>
<dbReference type="GO" id="GO:0046872">
    <property type="term" value="F:metal ion binding"/>
    <property type="evidence" value="ECO:0007669"/>
    <property type="project" value="InterPro"/>
</dbReference>
<evidence type="ECO:0000256" key="2">
    <source>
        <dbReference type="ARBA" id="ARBA00022755"/>
    </source>
</evidence>
<proteinExistence type="inferred from homology"/>
<comment type="pathway">
    <text evidence="4 5">Purine metabolism; IMP biosynthesis via de novo pathway; 5-amino-1-(5-phospho-D-ribosyl)imidazole-4-carboxylate from 5-amino-1-(5-phospho-D-ribosyl)imidazole (N5-CAIR route): step 1/2.</text>
</comment>
<keyword evidence="8" id="KW-1185">Reference proteome</keyword>
<organism evidence="7 8">
    <name type="scientific">Frischella perrara</name>
    <dbReference type="NCBI Taxonomy" id="1267021"/>
    <lineage>
        <taxon>Bacteria</taxon>
        <taxon>Pseudomonadati</taxon>
        <taxon>Pseudomonadota</taxon>
        <taxon>Gammaproteobacteria</taxon>
        <taxon>Orbales</taxon>
        <taxon>Orbaceae</taxon>
        <taxon>Frischella</taxon>
    </lineage>
</organism>
<dbReference type="InterPro" id="IPR011761">
    <property type="entry name" value="ATP-grasp"/>
</dbReference>
<dbReference type="InterPro" id="IPR016185">
    <property type="entry name" value="PreATP-grasp_dom_sf"/>
</dbReference>
<comment type="subunit">
    <text evidence="4 5">Homodimer.</text>
</comment>
<feature type="domain" description="ATP-grasp" evidence="6">
    <location>
        <begin position="84"/>
        <end position="267"/>
    </location>
</feature>
<dbReference type="Gene3D" id="3.40.50.20">
    <property type="match status" value="1"/>
</dbReference>
<keyword evidence="4 5" id="KW-0436">Ligase</keyword>
<feature type="binding site" evidence="4">
    <location>
        <begin position="153"/>
        <end position="156"/>
    </location>
    <ligand>
        <name>ATP</name>
        <dbReference type="ChEBI" id="CHEBI:30616"/>
    </ligand>
</feature>
<feature type="binding site" evidence="4">
    <location>
        <begin position="125"/>
        <end position="131"/>
    </location>
    <ligand>
        <name>ATP</name>
        <dbReference type="ChEBI" id="CHEBI:30616"/>
    </ligand>
</feature>
<dbReference type="HOGENOM" id="CLU_011534_0_0_6"/>
<comment type="function">
    <text evidence="4">Catalyzes the ATP-dependent conversion of 5-aminoimidazole ribonucleotide (AIR) and HCO(3)(-) to N5-carboxyaminoimidazole ribonucleotide (N5-CAIR).</text>
</comment>
<dbReference type="GO" id="GO:0034028">
    <property type="term" value="F:5-(carboxyamino)imidazole ribonucleotide synthase activity"/>
    <property type="evidence" value="ECO:0007669"/>
    <property type="project" value="UniProtKB-UniRule"/>
</dbReference>
<feature type="binding site" evidence="4">
    <location>
        <position position="161"/>
    </location>
    <ligand>
        <name>ATP</name>
        <dbReference type="ChEBI" id="CHEBI:30616"/>
    </ligand>
</feature>
<comment type="catalytic activity">
    <reaction evidence="4 5">
        <text>5-amino-1-(5-phospho-beta-D-ribosyl)imidazole + hydrogencarbonate + ATP = 5-carboxyamino-1-(5-phospho-D-ribosyl)imidazole + ADP + phosphate + 2 H(+)</text>
        <dbReference type="Rhea" id="RHEA:19317"/>
        <dbReference type="ChEBI" id="CHEBI:15378"/>
        <dbReference type="ChEBI" id="CHEBI:17544"/>
        <dbReference type="ChEBI" id="CHEBI:30616"/>
        <dbReference type="ChEBI" id="CHEBI:43474"/>
        <dbReference type="ChEBI" id="CHEBI:58730"/>
        <dbReference type="ChEBI" id="CHEBI:137981"/>
        <dbReference type="ChEBI" id="CHEBI:456216"/>
        <dbReference type="EC" id="6.3.4.18"/>
    </reaction>
</comment>
<dbReference type="NCBIfam" id="NF004678">
    <property type="entry name" value="PRK06019.1-4"/>
    <property type="match status" value="1"/>
</dbReference>
<sequence>MKKVCVLGNGQLGRMLKQAGEPLGIDVYPVGSDIEPNSLDYKDAVITAEIERWPDTPFTRTLANHDAFINRAIFPIIADRLTQKQLLSDLKLPTANWEPLNHQSDWSRLFVKLGERLIIKRRVGGYDGRGQWRVNSDTITQVPSDAYQSAIVEQAINFDGELSLIGARNRHGEMVFYPLTHNLQQDGILKMSVAFSQSNTVLQSKAESMLSMIMAKLDYIGVMAMECFLVGDQLLINELAPRVHNSGHWTQNGASISQFELHLRAILDLALPTPAVFAPSVMVNLIGTPYNAAWLNQSLVHLHWYNKEVRPARKVGHLNLTHLDSQKINACLSDLKDILPDDYSLAIQWAKEVLQANKQ</sequence>
<dbReference type="STRING" id="1267021.FPB0191_01547"/>
<keyword evidence="1 4" id="KW-0547">Nucleotide-binding</keyword>
<dbReference type="SUPFAM" id="SSF51246">
    <property type="entry name" value="Rudiment single hybrid motif"/>
    <property type="match status" value="1"/>
</dbReference>
<dbReference type="KEGG" id="fpp:FPB0191_01547"/>
<reference evidence="7 8" key="1">
    <citation type="journal article" date="2014" name="Appl. Environ. Microbiol.">
        <title>Gut symbionts from distinct hosts exhibit genotoxic activity via divergent colibactin biosynthetic pathways.</title>
        <authorList>
            <person name="Engel P."/>
            <person name="Vizcaino M.I."/>
            <person name="Crawford J.M."/>
        </authorList>
    </citation>
    <scope>NUCLEOTIDE SEQUENCE [LARGE SCALE GENOMIC DNA]</scope>
    <source>
        <strain evidence="7 8">PEB0191</strain>
    </source>
</reference>
<dbReference type="GO" id="GO:0005524">
    <property type="term" value="F:ATP binding"/>
    <property type="evidence" value="ECO:0007669"/>
    <property type="project" value="UniProtKB-UniRule"/>
</dbReference>
<dbReference type="Pfam" id="PF02222">
    <property type="entry name" value="ATP-grasp"/>
    <property type="match status" value="1"/>
</dbReference>
<keyword evidence="3 4" id="KW-0067">ATP-binding</keyword>
<dbReference type="GO" id="GO:0005829">
    <property type="term" value="C:cytosol"/>
    <property type="evidence" value="ECO:0007669"/>
    <property type="project" value="TreeGrafter"/>
</dbReference>
<dbReference type="Gene3D" id="3.30.1490.20">
    <property type="entry name" value="ATP-grasp fold, A domain"/>
    <property type="match status" value="1"/>
</dbReference>
<dbReference type="Pfam" id="PF17769">
    <property type="entry name" value="PurK_C"/>
    <property type="match status" value="1"/>
</dbReference>
<dbReference type="Pfam" id="PF22660">
    <property type="entry name" value="RS_preATP-grasp-like"/>
    <property type="match status" value="1"/>
</dbReference>
<dbReference type="NCBIfam" id="TIGR01161">
    <property type="entry name" value="purK"/>
    <property type="match status" value="1"/>
</dbReference>
<dbReference type="PANTHER" id="PTHR11609">
    <property type="entry name" value="PURINE BIOSYNTHESIS PROTEIN 6/7, PUR6/7"/>
    <property type="match status" value="1"/>
</dbReference>
<dbReference type="GO" id="GO:0006189">
    <property type="term" value="P:'de novo' IMP biosynthetic process"/>
    <property type="evidence" value="ECO:0007669"/>
    <property type="project" value="UniProtKB-UniRule"/>
</dbReference>
<dbReference type="SUPFAM" id="SSF56059">
    <property type="entry name" value="Glutathione synthetase ATP-binding domain-like"/>
    <property type="match status" value="1"/>
</dbReference>
<dbReference type="Gene3D" id="3.30.470.20">
    <property type="entry name" value="ATP-grasp fold, B domain"/>
    <property type="match status" value="1"/>
</dbReference>
<dbReference type="FunFam" id="3.40.50.20:FF:000017">
    <property type="entry name" value="N5-carboxyaminoimidazole ribonucleotide synthase"/>
    <property type="match status" value="1"/>
</dbReference>
<evidence type="ECO:0000259" key="6">
    <source>
        <dbReference type="PROSITE" id="PS50975"/>
    </source>
</evidence>
<dbReference type="RefSeq" id="WP_039105112.1">
    <property type="nucleotide sequence ID" value="NZ_CAMKYH010000003.1"/>
</dbReference>
<name>A0A0A7S1P5_FRIPE</name>
<comment type="similarity">
    <text evidence="4 5">Belongs to the PurK/PurT family.</text>
</comment>
<dbReference type="InterPro" id="IPR011054">
    <property type="entry name" value="Rudment_hybrid_motif"/>
</dbReference>
<evidence type="ECO:0000313" key="8">
    <source>
        <dbReference type="Proteomes" id="UP000030901"/>
    </source>
</evidence>
<dbReference type="PROSITE" id="PS50975">
    <property type="entry name" value="ATP_GRASP"/>
    <property type="match status" value="1"/>
</dbReference>
<feature type="binding site" evidence="4">
    <location>
        <position position="80"/>
    </location>
    <ligand>
        <name>ATP</name>
        <dbReference type="ChEBI" id="CHEBI:30616"/>
    </ligand>
</feature>
<comment type="function">
    <text evidence="5">Catalyzes the ATP-dependent conversion of 5-aminoimidazole ribonucleotide (AIR) and HCO(3)- to N5-carboxyaminoimidazole ribonucleotide (N5-CAIR).</text>
</comment>
<evidence type="ECO:0000256" key="1">
    <source>
        <dbReference type="ARBA" id="ARBA00022741"/>
    </source>
</evidence>
<dbReference type="EMBL" id="CP009056">
    <property type="protein sequence ID" value="AJA45363.1"/>
    <property type="molecule type" value="Genomic_DNA"/>
</dbReference>
<dbReference type="InterPro" id="IPR040686">
    <property type="entry name" value="PurK_C"/>
</dbReference>
<dbReference type="InterPro" id="IPR054350">
    <property type="entry name" value="PurT/PurK_preATP-grasp"/>
</dbReference>
<dbReference type="GO" id="GO:0004638">
    <property type="term" value="F:phosphoribosylaminoimidazole carboxylase activity"/>
    <property type="evidence" value="ECO:0007669"/>
    <property type="project" value="InterPro"/>
</dbReference>
<dbReference type="AlphaFoldDB" id="A0A0A7S1P5"/>
<dbReference type="InterPro" id="IPR003135">
    <property type="entry name" value="ATP-grasp_carboxylate-amine"/>
</dbReference>
<accession>A0A0A7S1P5</accession>
<dbReference type="Proteomes" id="UP000030901">
    <property type="component" value="Chromosome"/>
</dbReference>
<feature type="binding site" evidence="4">
    <location>
        <position position="120"/>
    </location>
    <ligand>
        <name>ATP</name>
        <dbReference type="ChEBI" id="CHEBI:30616"/>
    </ligand>
</feature>
<dbReference type="HAMAP" id="MF_01928">
    <property type="entry name" value="PurK"/>
    <property type="match status" value="1"/>
</dbReference>
<dbReference type="EC" id="6.3.4.18" evidence="4 5"/>
<evidence type="ECO:0000256" key="4">
    <source>
        <dbReference type="HAMAP-Rule" id="MF_01928"/>
    </source>
</evidence>
<protein>
    <recommendedName>
        <fullName evidence="4 5">N5-carboxyaminoimidazole ribonucleotide synthase</fullName>
        <shortName evidence="4 5">N5-CAIR synthase</shortName>
        <ecNumber evidence="4 5">6.3.4.18</ecNumber>
    </recommendedName>
    <alternativeName>
        <fullName evidence="4 5">5-(carboxyamino)imidazole ribonucleotide synthetase</fullName>
    </alternativeName>
</protein>
<dbReference type="InterPro" id="IPR013815">
    <property type="entry name" value="ATP_grasp_subdomain_1"/>
</dbReference>
<comment type="caution">
    <text evidence="4">Lacks conserved residue(s) required for the propagation of feature annotation.</text>
</comment>
<gene>
    <name evidence="4 5" type="primary">purK</name>
    <name evidence="7" type="ORF">FPB0191_01547</name>
</gene>
<feature type="binding site" evidence="4">
    <location>
        <begin position="237"/>
        <end position="238"/>
    </location>
    <ligand>
        <name>ATP</name>
        <dbReference type="ChEBI" id="CHEBI:30616"/>
    </ligand>
</feature>